<dbReference type="EMBL" id="NMUH01001414">
    <property type="protein sequence ID" value="MQL92122.1"/>
    <property type="molecule type" value="Genomic_DNA"/>
</dbReference>
<proteinExistence type="predicted"/>
<dbReference type="Proteomes" id="UP000652761">
    <property type="component" value="Unassembled WGS sequence"/>
</dbReference>
<comment type="caution">
    <text evidence="1">The sequence shown here is derived from an EMBL/GenBank/DDBJ whole genome shotgun (WGS) entry which is preliminary data.</text>
</comment>
<evidence type="ECO:0000313" key="1">
    <source>
        <dbReference type="EMBL" id="MQL92122.1"/>
    </source>
</evidence>
<keyword evidence="2" id="KW-1185">Reference proteome</keyword>
<protein>
    <submittedName>
        <fullName evidence="1">Uncharacterized protein</fullName>
    </submittedName>
</protein>
<evidence type="ECO:0000313" key="2">
    <source>
        <dbReference type="Proteomes" id="UP000652761"/>
    </source>
</evidence>
<gene>
    <name evidence="1" type="ORF">Taro_024743</name>
</gene>
<accession>A0A843V172</accession>
<sequence length="214" mass="23619">MHWVELTSYLNDGTLCYNTQRELINPTRDSRTHLSPLRRTSISFAAEPPPLRAGEAPSPVESVAAVVAVRQVEGSYLWVLPPPPFHHWFPLPVPSPLRRSTGPFPMLPFPRPKAPTCLPNPTTSPPPLLSSPFAIHQSPPPLCTCNPPSPFHRTPPPFALFWAKSDCAPWRTGFAADHNGTLDSNRDLVMCSFPVVVPVAMALPVKLYVISLRL</sequence>
<organism evidence="1 2">
    <name type="scientific">Colocasia esculenta</name>
    <name type="common">Wild taro</name>
    <name type="synonym">Arum esculentum</name>
    <dbReference type="NCBI Taxonomy" id="4460"/>
    <lineage>
        <taxon>Eukaryota</taxon>
        <taxon>Viridiplantae</taxon>
        <taxon>Streptophyta</taxon>
        <taxon>Embryophyta</taxon>
        <taxon>Tracheophyta</taxon>
        <taxon>Spermatophyta</taxon>
        <taxon>Magnoliopsida</taxon>
        <taxon>Liliopsida</taxon>
        <taxon>Araceae</taxon>
        <taxon>Aroideae</taxon>
        <taxon>Colocasieae</taxon>
        <taxon>Colocasia</taxon>
    </lineage>
</organism>
<reference evidence="1" key="1">
    <citation type="submission" date="2017-07" db="EMBL/GenBank/DDBJ databases">
        <title>Taro Niue Genome Assembly and Annotation.</title>
        <authorList>
            <person name="Atibalentja N."/>
            <person name="Keating K."/>
            <person name="Fields C.J."/>
        </authorList>
    </citation>
    <scope>NUCLEOTIDE SEQUENCE</scope>
    <source>
        <strain evidence="1">Niue_2</strain>
        <tissue evidence="1">Leaf</tissue>
    </source>
</reference>
<dbReference type="AlphaFoldDB" id="A0A843V172"/>
<name>A0A843V172_COLES</name>